<reference evidence="2 3" key="1">
    <citation type="journal article" date="2021" name="J. Hered.">
        <title>A chromosome-level genome assembly of the parasitoid wasp, Cotesia glomerata (Hymenoptera: Braconidae).</title>
        <authorList>
            <person name="Pinto B.J."/>
            <person name="Weis J.J."/>
            <person name="Gamble T."/>
            <person name="Ode P.J."/>
            <person name="Paul R."/>
            <person name="Zaspel J.M."/>
        </authorList>
    </citation>
    <scope>NUCLEOTIDE SEQUENCE [LARGE SCALE GENOMIC DNA]</scope>
    <source>
        <strain evidence="2">CgM1</strain>
    </source>
</reference>
<dbReference type="EMBL" id="JAHXZJ010001492">
    <property type="protein sequence ID" value="KAH0552760.1"/>
    <property type="molecule type" value="Genomic_DNA"/>
</dbReference>
<keyword evidence="3" id="KW-1185">Reference proteome</keyword>
<gene>
    <name evidence="2" type="ORF">KQX54_014879</name>
</gene>
<dbReference type="AlphaFoldDB" id="A0AAV7IKZ3"/>
<evidence type="ECO:0000313" key="2">
    <source>
        <dbReference type="EMBL" id="KAH0552760.1"/>
    </source>
</evidence>
<dbReference type="Proteomes" id="UP000826195">
    <property type="component" value="Unassembled WGS sequence"/>
</dbReference>
<feature type="signal peptide" evidence="1">
    <location>
        <begin position="1"/>
        <end position="20"/>
    </location>
</feature>
<evidence type="ECO:0000256" key="1">
    <source>
        <dbReference type="SAM" id="SignalP"/>
    </source>
</evidence>
<protein>
    <submittedName>
        <fullName evidence="2">Uncharacterized protein</fullName>
    </submittedName>
</protein>
<feature type="chain" id="PRO_5043395219" evidence="1">
    <location>
        <begin position="21"/>
        <end position="91"/>
    </location>
</feature>
<organism evidence="2 3">
    <name type="scientific">Cotesia glomerata</name>
    <name type="common">Lepidopteran parasitic wasp</name>
    <name type="synonym">Apanteles glomeratus</name>
    <dbReference type="NCBI Taxonomy" id="32391"/>
    <lineage>
        <taxon>Eukaryota</taxon>
        <taxon>Metazoa</taxon>
        <taxon>Ecdysozoa</taxon>
        <taxon>Arthropoda</taxon>
        <taxon>Hexapoda</taxon>
        <taxon>Insecta</taxon>
        <taxon>Pterygota</taxon>
        <taxon>Neoptera</taxon>
        <taxon>Endopterygota</taxon>
        <taxon>Hymenoptera</taxon>
        <taxon>Apocrita</taxon>
        <taxon>Ichneumonoidea</taxon>
        <taxon>Braconidae</taxon>
        <taxon>Microgastrinae</taxon>
        <taxon>Cotesia</taxon>
    </lineage>
</organism>
<sequence>MNRTLFVIFVLCCAFAAVFCAPSAEGPIHENTLDDVSLRSSPENLLYMRTEDNGFMSKIFYFLRGIFLGVKDGLLLTWDIVRSCLNNILHY</sequence>
<keyword evidence="1" id="KW-0732">Signal</keyword>
<accession>A0AAV7IKZ3</accession>
<comment type="caution">
    <text evidence="2">The sequence shown here is derived from an EMBL/GenBank/DDBJ whole genome shotgun (WGS) entry which is preliminary data.</text>
</comment>
<name>A0AAV7IKZ3_COTGL</name>
<evidence type="ECO:0000313" key="3">
    <source>
        <dbReference type="Proteomes" id="UP000826195"/>
    </source>
</evidence>
<proteinExistence type="predicted"/>